<dbReference type="PROSITE" id="PS00041">
    <property type="entry name" value="HTH_ARAC_FAMILY_1"/>
    <property type="match status" value="1"/>
</dbReference>
<name>A0A8J7QX88_9HYPH</name>
<evidence type="ECO:0000313" key="5">
    <source>
        <dbReference type="EMBL" id="MBP0437345.1"/>
    </source>
</evidence>
<gene>
    <name evidence="5" type="ORF">J5Y06_01605</name>
</gene>
<feature type="domain" description="HTH araC/xylS-type" evidence="4">
    <location>
        <begin position="217"/>
        <end position="315"/>
    </location>
</feature>
<keyword evidence="6" id="KW-1185">Reference proteome</keyword>
<comment type="caution">
    <text evidence="5">The sequence shown here is derived from an EMBL/GenBank/DDBJ whole genome shotgun (WGS) entry which is preliminary data.</text>
</comment>
<dbReference type="SUPFAM" id="SSF46689">
    <property type="entry name" value="Homeodomain-like"/>
    <property type="match status" value="2"/>
</dbReference>
<dbReference type="GO" id="GO:0043565">
    <property type="term" value="F:sequence-specific DNA binding"/>
    <property type="evidence" value="ECO:0007669"/>
    <property type="project" value="InterPro"/>
</dbReference>
<evidence type="ECO:0000256" key="3">
    <source>
        <dbReference type="ARBA" id="ARBA00023163"/>
    </source>
</evidence>
<evidence type="ECO:0000259" key="4">
    <source>
        <dbReference type="PROSITE" id="PS01124"/>
    </source>
</evidence>
<dbReference type="InterPro" id="IPR050204">
    <property type="entry name" value="AraC_XylS_family_regulators"/>
</dbReference>
<proteinExistence type="predicted"/>
<dbReference type="InterPro" id="IPR020449">
    <property type="entry name" value="Tscrpt_reg_AraC-type_HTH"/>
</dbReference>
<dbReference type="PANTHER" id="PTHR46796">
    <property type="entry name" value="HTH-TYPE TRANSCRIPTIONAL ACTIVATOR RHAS-RELATED"/>
    <property type="match status" value="1"/>
</dbReference>
<dbReference type="AlphaFoldDB" id="A0A8J7QX88"/>
<dbReference type="InterPro" id="IPR018060">
    <property type="entry name" value="HTH_AraC"/>
</dbReference>
<keyword evidence="3" id="KW-0804">Transcription</keyword>
<keyword evidence="1" id="KW-0805">Transcription regulation</keyword>
<reference evidence="5" key="1">
    <citation type="submission" date="2021-03" db="EMBL/GenBank/DDBJ databases">
        <title>Genome sequencing and assembly of Tianweitania sediminis.</title>
        <authorList>
            <person name="Chhetri G."/>
        </authorList>
    </citation>
    <scope>NUCLEOTIDE SEQUENCE</scope>
    <source>
        <strain evidence="5">Z8</strain>
    </source>
</reference>
<dbReference type="PRINTS" id="PR00032">
    <property type="entry name" value="HTHARAC"/>
</dbReference>
<evidence type="ECO:0000256" key="1">
    <source>
        <dbReference type="ARBA" id="ARBA00023015"/>
    </source>
</evidence>
<evidence type="ECO:0000256" key="2">
    <source>
        <dbReference type="ARBA" id="ARBA00023125"/>
    </source>
</evidence>
<sequence length="317" mass="35164">MRPTHIHASQTALFSNAVRKNCEETYRTYADFYQQSAYGLFPQQHRSVRGTLQSSLILVEQERHELADPPIDELVVSTPLRSACSYEWNMGLGWQTGSSRTGDLIVVPPGTGSRWRAGGDRRLIILAIPVPLVQKLVGPDCPSDLASSFAPLAGASGEDPYVAGILHRLWEISSPGKSQRRSTSDDLIQALIFHLLERAAPVQPTGTVSAFSARDWLTLEAYVDAHLHGNLPVLDLAGVTGWSQRHFARIFRQSKGQTPHDWIVAKRVDRAKALLGERDLSLAEIALCCGFADQSHFTTSFRKLTGFTPLRWRRAQV</sequence>
<dbReference type="RefSeq" id="WP_209333362.1">
    <property type="nucleotide sequence ID" value="NZ_JAGIYY010000001.1"/>
</dbReference>
<accession>A0A8J7QX88</accession>
<dbReference type="Proteomes" id="UP000666240">
    <property type="component" value="Unassembled WGS sequence"/>
</dbReference>
<organism evidence="5 6">
    <name type="scientific">Tianweitania sediminis</name>
    <dbReference type="NCBI Taxonomy" id="1502156"/>
    <lineage>
        <taxon>Bacteria</taxon>
        <taxon>Pseudomonadati</taxon>
        <taxon>Pseudomonadota</taxon>
        <taxon>Alphaproteobacteria</taxon>
        <taxon>Hyphomicrobiales</taxon>
        <taxon>Phyllobacteriaceae</taxon>
        <taxon>Tianweitania</taxon>
    </lineage>
</organism>
<dbReference type="InterPro" id="IPR018062">
    <property type="entry name" value="HTH_AraC-typ_CS"/>
</dbReference>
<dbReference type="Gene3D" id="1.10.10.60">
    <property type="entry name" value="Homeodomain-like"/>
    <property type="match status" value="1"/>
</dbReference>
<protein>
    <submittedName>
        <fullName evidence="5">Helix-turn-helix transcriptional regulator</fullName>
    </submittedName>
</protein>
<dbReference type="InterPro" id="IPR009057">
    <property type="entry name" value="Homeodomain-like_sf"/>
</dbReference>
<dbReference type="Pfam" id="PF12833">
    <property type="entry name" value="HTH_18"/>
    <property type="match status" value="1"/>
</dbReference>
<dbReference type="EMBL" id="JAGIYY010000001">
    <property type="protein sequence ID" value="MBP0437345.1"/>
    <property type="molecule type" value="Genomic_DNA"/>
</dbReference>
<dbReference type="PANTHER" id="PTHR46796:SF6">
    <property type="entry name" value="ARAC SUBFAMILY"/>
    <property type="match status" value="1"/>
</dbReference>
<evidence type="ECO:0000313" key="6">
    <source>
        <dbReference type="Proteomes" id="UP000666240"/>
    </source>
</evidence>
<dbReference type="PROSITE" id="PS01124">
    <property type="entry name" value="HTH_ARAC_FAMILY_2"/>
    <property type="match status" value="1"/>
</dbReference>
<keyword evidence="2" id="KW-0238">DNA-binding</keyword>
<dbReference type="GO" id="GO:0003700">
    <property type="term" value="F:DNA-binding transcription factor activity"/>
    <property type="evidence" value="ECO:0007669"/>
    <property type="project" value="InterPro"/>
</dbReference>
<dbReference type="SMART" id="SM00342">
    <property type="entry name" value="HTH_ARAC"/>
    <property type="match status" value="1"/>
</dbReference>